<dbReference type="AlphaFoldDB" id="A0A1J9PW26"/>
<organism evidence="2 3">
    <name type="scientific">Blastomyces percursus</name>
    <dbReference type="NCBI Taxonomy" id="1658174"/>
    <lineage>
        <taxon>Eukaryota</taxon>
        <taxon>Fungi</taxon>
        <taxon>Dikarya</taxon>
        <taxon>Ascomycota</taxon>
        <taxon>Pezizomycotina</taxon>
        <taxon>Eurotiomycetes</taxon>
        <taxon>Eurotiomycetidae</taxon>
        <taxon>Onygenales</taxon>
        <taxon>Ajellomycetaceae</taxon>
        <taxon>Blastomyces</taxon>
    </lineage>
</organism>
<evidence type="ECO:0000313" key="2">
    <source>
        <dbReference type="EMBL" id="OJD20560.1"/>
    </source>
</evidence>
<dbReference type="EMBL" id="LGTZ01001809">
    <property type="protein sequence ID" value="OJD20560.1"/>
    <property type="molecule type" value="Genomic_DNA"/>
</dbReference>
<dbReference type="Proteomes" id="UP000242791">
    <property type="component" value="Unassembled WGS sequence"/>
</dbReference>
<accession>A0A1J9PW26</accession>
<feature type="region of interest" description="Disordered" evidence="1">
    <location>
        <begin position="77"/>
        <end position="114"/>
    </location>
</feature>
<evidence type="ECO:0000313" key="3">
    <source>
        <dbReference type="Proteomes" id="UP000242791"/>
    </source>
</evidence>
<evidence type="ECO:0000256" key="1">
    <source>
        <dbReference type="SAM" id="MobiDB-lite"/>
    </source>
</evidence>
<comment type="caution">
    <text evidence="2">The sequence shown here is derived from an EMBL/GenBank/DDBJ whole genome shotgun (WGS) entry which is preliminary data.</text>
</comment>
<gene>
    <name evidence="2" type="ORF">ACJ73_08106</name>
</gene>
<keyword evidence="3" id="KW-1185">Reference proteome</keyword>
<dbReference type="OrthoDB" id="5416097at2759"/>
<dbReference type="VEuPathDB" id="FungiDB:ACJ73_08106"/>
<proteinExistence type="predicted"/>
<feature type="compositionally biased region" description="Low complexity" evidence="1">
    <location>
        <begin position="86"/>
        <end position="96"/>
    </location>
</feature>
<protein>
    <submittedName>
        <fullName evidence="2">Uncharacterized protein</fullName>
    </submittedName>
</protein>
<name>A0A1J9PW26_9EURO</name>
<reference evidence="2 3" key="1">
    <citation type="submission" date="2015-08" db="EMBL/GenBank/DDBJ databases">
        <title>Emmonsia species relationships and genome sequence.</title>
        <authorList>
            <person name="Cuomo C.A."/>
            <person name="Schwartz I.S."/>
            <person name="Kenyon C."/>
            <person name="De Hoog G.S."/>
            <person name="Govender N.P."/>
            <person name="Botha A."/>
            <person name="Moreno L."/>
            <person name="De Vries M."/>
            <person name="Munoz J.F."/>
            <person name="Stielow J.B."/>
        </authorList>
    </citation>
    <scope>NUCLEOTIDE SEQUENCE [LARGE SCALE GENOMIC DNA]</scope>
    <source>
        <strain evidence="2 3">EI222</strain>
    </source>
</reference>
<sequence length="114" mass="12556">MHVPLTTFIFKTTNPDTQPLPSFEFLEMQWHLQRIVSMSGAAEIYDDDIDDDDDNWGAGIVCKPFSDILAWVPPPLFHSAGDNNEPDPSLSSVSISPSPPKTIEHHAKNLSAGP</sequence>